<dbReference type="PANTHER" id="PTHR34461:SF4">
    <property type="entry name" value="OS01G0101800 PROTEIN"/>
    <property type="match status" value="1"/>
</dbReference>
<evidence type="ECO:0000313" key="3">
    <source>
        <dbReference type="Proteomes" id="UP000594263"/>
    </source>
</evidence>
<dbReference type="AlphaFoldDB" id="A0A7N0ZW77"/>
<feature type="compositionally biased region" description="Low complexity" evidence="1">
    <location>
        <begin position="17"/>
        <end position="29"/>
    </location>
</feature>
<evidence type="ECO:0000313" key="2">
    <source>
        <dbReference type="EnsemblPlants" id="Kaladp0045s0110.1.v1.1"/>
    </source>
</evidence>
<name>A0A7N0ZW77_KALFE</name>
<feature type="region of interest" description="Disordered" evidence="1">
    <location>
        <begin position="191"/>
        <end position="223"/>
    </location>
</feature>
<dbReference type="Gramene" id="Kaladp0045s0110.1.v1.1">
    <property type="protein sequence ID" value="Kaladp0045s0110.1.v1.1"/>
    <property type="gene ID" value="Kaladp0045s0110.v1.1"/>
</dbReference>
<organism evidence="2 3">
    <name type="scientific">Kalanchoe fedtschenkoi</name>
    <name type="common">Lavender scallops</name>
    <name type="synonym">South American air plant</name>
    <dbReference type="NCBI Taxonomy" id="63787"/>
    <lineage>
        <taxon>Eukaryota</taxon>
        <taxon>Viridiplantae</taxon>
        <taxon>Streptophyta</taxon>
        <taxon>Embryophyta</taxon>
        <taxon>Tracheophyta</taxon>
        <taxon>Spermatophyta</taxon>
        <taxon>Magnoliopsida</taxon>
        <taxon>eudicotyledons</taxon>
        <taxon>Gunneridae</taxon>
        <taxon>Pentapetalae</taxon>
        <taxon>Saxifragales</taxon>
        <taxon>Crassulaceae</taxon>
        <taxon>Kalanchoe</taxon>
    </lineage>
</organism>
<sequence length="969" mass="104969">METEARRCRKRKDYPHLSASSSVATRSSRLRMSLTGGTSDGCRAVHSSSVGQFNRSTGDGLDVDSEVSYVGKPTSAAAVKDLRVHRVFSPASIGSLDLMEMDVADRKKDYSTLKDCAVNEDVDNCVVGEGETEAGLDCGRSMDDACDGDGGMNFESNVIYSGQNGASKVGQDCVHTTPPDAVLGETEKTELASDQQTVDQQGLNKTSNSPIEGSHPQLSGRHSQCSRNLKSCLRPKLFGNPTSFNYRRLLPCLMNLTKGALKILDKSPGVKPALQKNAESSAVMSSLSALEPHPIRGTESSYQCQAVIPSRTSEPNVSICIENTACIEVPFNSNQMDSEETISVSPCNLNYGLAKSSTSTNHDLSQSGTGNVTLVLGGLASGIDGKDANTMVYSEAMNGSKSVNSPNSPSQQSPSECGSELMDVPCVAVSGKCLGVGDVHAAENCGANYETAQSNICGQNTAKHVQERPPSNVAHERKDAIGMVRSIMKPQDQIDDSITNSIKKLVHEQLVVSDANTFSNEAMSCSNCIDSPAQKLFGENRSVLIDVLGDDLSCKRLGSGDGYTAKKNGTCYYRPQIETDALNTADFVQDKPLCNKKYGGKDVTGKVKPISKSENQIGDGSITNTKNSVCEQLVASADRKLFSSSERKLYLKPCRLKIFKNSNSLSYRRLLPYLKQIYGDSTRTSNEDQLKKDGASVKAGDFIISNHFIGTSVGGTTGHGDSSPIIAAPCVLKPEPTNFEQSSELDALTDSLTELQSEDASKSTINLQILSHGNGLPMQLPSSSSRPNSLYLGESVEKSQYITSRFKEDGMPENVQHSDDVIHLNNDLIHHEPKTLPGRPFVCPTRGILKRNPRGCRGLCTCIKCASFRLHAEKAFEFSRNQLLDSEEIALELIDELSLLRKLLEKSTDADNGSASVETSQIQVREACRKANQIEQQTKARFQQMNHDLNTHCQIPNLQRPTVSFVKRF</sequence>
<feature type="compositionally biased region" description="Low complexity" evidence="1">
    <location>
        <begin position="400"/>
        <end position="415"/>
    </location>
</feature>
<evidence type="ECO:0000256" key="1">
    <source>
        <dbReference type="SAM" id="MobiDB-lite"/>
    </source>
</evidence>
<dbReference type="PANTHER" id="PTHR34461">
    <property type="entry name" value="EXPRESSED PROTEIN"/>
    <property type="match status" value="1"/>
</dbReference>
<protein>
    <submittedName>
        <fullName evidence="2">Uncharacterized protein</fullName>
    </submittedName>
</protein>
<feature type="region of interest" description="Disordered" evidence="1">
    <location>
        <begin position="1"/>
        <end position="29"/>
    </location>
</feature>
<dbReference type="EnsemblPlants" id="Kaladp0045s0110.1.v1.1">
    <property type="protein sequence ID" value="Kaladp0045s0110.1.v1.1"/>
    <property type="gene ID" value="Kaladp0045s0110.v1.1"/>
</dbReference>
<proteinExistence type="predicted"/>
<dbReference type="Proteomes" id="UP000594263">
    <property type="component" value="Unplaced"/>
</dbReference>
<feature type="compositionally biased region" description="Polar residues" evidence="1">
    <location>
        <begin position="192"/>
        <end position="223"/>
    </location>
</feature>
<feature type="region of interest" description="Disordered" evidence="1">
    <location>
        <begin position="398"/>
        <end position="417"/>
    </location>
</feature>
<reference evidence="2" key="1">
    <citation type="submission" date="2021-01" db="UniProtKB">
        <authorList>
            <consortium name="EnsemblPlants"/>
        </authorList>
    </citation>
    <scope>IDENTIFICATION</scope>
</reference>
<keyword evidence="3" id="KW-1185">Reference proteome</keyword>
<accession>A0A7N0ZW77</accession>